<accession>A0A7W6MKS6</accession>
<keyword evidence="3 6" id="KW-0238">DNA-binding</keyword>
<dbReference type="Pfam" id="PF03466">
    <property type="entry name" value="LysR_substrate"/>
    <property type="match status" value="1"/>
</dbReference>
<dbReference type="Gene3D" id="1.10.10.10">
    <property type="entry name" value="Winged helix-like DNA-binding domain superfamily/Winged helix DNA-binding domain"/>
    <property type="match status" value="1"/>
</dbReference>
<dbReference type="GO" id="GO:0032993">
    <property type="term" value="C:protein-DNA complex"/>
    <property type="evidence" value="ECO:0007669"/>
    <property type="project" value="TreeGrafter"/>
</dbReference>
<dbReference type="SUPFAM" id="SSF46785">
    <property type="entry name" value="Winged helix' DNA-binding domain"/>
    <property type="match status" value="1"/>
</dbReference>
<dbReference type="InterPro" id="IPR000847">
    <property type="entry name" value="LysR_HTH_N"/>
</dbReference>
<dbReference type="InterPro" id="IPR036388">
    <property type="entry name" value="WH-like_DNA-bd_sf"/>
</dbReference>
<dbReference type="AlphaFoldDB" id="A0A7W6MKS6"/>
<dbReference type="SUPFAM" id="SSF53850">
    <property type="entry name" value="Periplasmic binding protein-like II"/>
    <property type="match status" value="1"/>
</dbReference>
<protein>
    <submittedName>
        <fullName evidence="6">DNA-binding transcriptional LysR family regulator</fullName>
    </submittedName>
</protein>
<dbReference type="GO" id="GO:0003700">
    <property type="term" value="F:DNA-binding transcription factor activity"/>
    <property type="evidence" value="ECO:0007669"/>
    <property type="project" value="InterPro"/>
</dbReference>
<dbReference type="PROSITE" id="PS50931">
    <property type="entry name" value="HTH_LYSR"/>
    <property type="match status" value="1"/>
</dbReference>
<dbReference type="EMBL" id="JACIEK010000008">
    <property type="protein sequence ID" value="MBB3999223.1"/>
    <property type="molecule type" value="Genomic_DNA"/>
</dbReference>
<evidence type="ECO:0000256" key="4">
    <source>
        <dbReference type="ARBA" id="ARBA00023163"/>
    </source>
</evidence>
<feature type="domain" description="HTH lysR-type" evidence="5">
    <location>
        <begin position="3"/>
        <end position="60"/>
    </location>
</feature>
<comment type="similarity">
    <text evidence="1">Belongs to the LysR transcriptional regulatory family.</text>
</comment>
<dbReference type="CDD" id="cd08412">
    <property type="entry name" value="PBP2_PAO1_like"/>
    <property type="match status" value="1"/>
</dbReference>
<proteinExistence type="inferred from homology"/>
<sequence length="321" mass="34787">MSISLKQMRYFVAAAETGRIGQAAVELNVSQSAVTAAIQQLEGGLGLKLLDRTPVGVSVTLEGGRFLQQARDILAAVAEATRRSRVSPLEVDGSLRVGVTYTVAGYFLPRHLMRFAATFPHVAIDLFEAPRTVIEQALADGALDMAVLLVSNLRGSAPIAFETLTRSRRRLWLAPGHALARLDRLGLADVAGHPYVMLTVDEAKSTTLRYWDAAGAAPNVLFRTSSVEAVRSMVAGGMGVTILSDMVYRPWSLDGQRIETRLLREDIPTMDVGLAWARDAALTLPAEAFRDFLRFALTGVGHQRPDERSMQPSILSMTAAS</sequence>
<evidence type="ECO:0000256" key="1">
    <source>
        <dbReference type="ARBA" id="ARBA00009437"/>
    </source>
</evidence>
<gene>
    <name evidence="6" type="ORF">GGR04_003082</name>
</gene>
<dbReference type="PANTHER" id="PTHR30346:SF0">
    <property type="entry name" value="HCA OPERON TRANSCRIPTIONAL ACTIVATOR HCAR"/>
    <property type="match status" value="1"/>
</dbReference>
<comment type="caution">
    <text evidence="6">The sequence shown here is derived from an EMBL/GenBank/DDBJ whole genome shotgun (WGS) entry which is preliminary data.</text>
</comment>
<dbReference type="PANTHER" id="PTHR30346">
    <property type="entry name" value="TRANSCRIPTIONAL DUAL REGULATOR HCAR-RELATED"/>
    <property type="match status" value="1"/>
</dbReference>
<keyword evidence="4" id="KW-0804">Transcription</keyword>
<dbReference type="RefSeq" id="WP_183200773.1">
    <property type="nucleotide sequence ID" value="NZ_JACIEK010000008.1"/>
</dbReference>
<reference evidence="6 7" key="1">
    <citation type="submission" date="2020-08" db="EMBL/GenBank/DDBJ databases">
        <title>Genomic Encyclopedia of Type Strains, Phase IV (KMG-IV): sequencing the most valuable type-strain genomes for metagenomic binning, comparative biology and taxonomic classification.</title>
        <authorList>
            <person name="Goeker M."/>
        </authorList>
    </citation>
    <scope>NUCLEOTIDE SEQUENCE [LARGE SCALE GENOMIC DNA]</scope>
    <source>
        <strain evidence="6 7">DSM 102238</strain>
    </source>
</reference>
<evidence type="ECO:0000259" key="5">
    <source>
        <dbReference type="PROSITE" id="PS50931"/>
    </source>
</evidence>
<organism evidence="6 7">
    <name type="scientific">Aureimonas pseudogalii</name>
    <dbReference type="NCBI Taxonomy" id="1744844"/>
    <lineage>
        <taxon>Bacteria</taxon>
        <taxon>Pseudomonadati</taxon>
        <taxon>Pseudomonadota</taxon>
        <taxon>Alphaproteobacteria</taxon>
        <taxon>Hyphomicrobiales</taxon>
        <taxon>Aurantimonadaceae</taxon>
        <taxon>Aureimonas</taxon>
    </lineage>
</organism>
<name>A0A7W6MKS6_9HYPH</name>
<dbReference type="FunFam" id="1.10.10.10:FF:000001">
    <property type="entry name" value="LysR family transcriptional regulator"/>
    <property type="match status" value="1"/>
</dbReference>
<evidence type="ECO:0000256" key="2">
    <source>
        <dbReference type="ARBA" id="ARBA00023015"/>
    </source>
</evidence>
<dbReference type="PRINTS" id="PR00039">
    <property type="entry name" value="HTHLYSR"/>
</dbReference>
<evidence type="ECO:0000313" key="7">
    <source>
        <dbReference type="Proteomes" id="UP000542776"/>
    </source>
</evidence>
<keyword evidence="2" id="KW-0805">Transcription regulation</keyword>
<dbReference type="Proteomes" id="UP000542776">
    <property type="component" value="Unassembled WGS sequence"/>
</dbReference>
<evidence type="ECO:0000313" key="6">
    <source>
        <dbReference type="EMBL" id="MBB3999223.1"/>
    </source>
</evidence>
<evidence type="ECO:0000256" key="3">
    <source>
        <dbReference type="ARBA" id="ARBA00023125"/>
    </source>
</evidence>
<dbReference type="Pfam" id="PF00126">
    <property type="entry name" value="HTH_1"/>
    <property type="match status" value="1"/>
</dbReference>
<dbReference type="GO" id="GO:0003677">
    <property type="term" value="F:DNA binding"/>
    <property type="evidence" value="ECO:0007669"/>
    <property type="project" value="UniProtKB-KW"/>
</dbReference>
<dbReference type="InterPro" id="IPR036390">
    <property type="entry name" value="WH_DNA-bd_sf"/>
</dbReference>
<keyword evidence="7" id="KW-1185">Reference proteome</keyword>
<dbReference type="Gene3D" id="3.40.190.10">
    <property type="entry name" value="Periplasmic binding protein-like II"/>
    <property type="match status" value="2"/>
</dbReference>
<dbReference type="InterPro" id="IPR005119">
    <property type="entry name" value="LysR_subst-bd"/>
</dbReference>